<gene>
    <name evidence="4" type="ORF">EV209_1573</name>
</gene>
<evidence type="ECO:0000313" key="5">
    <source>
        <dbReference type="Proteomes" id="UP000292927"/>
    </source>
</evidence>
<dbReference type="SUPFAM" id="SSF53448">
    <property type="entry name" value="Nucleotide-diphospho-sugar transferases"/>
    <property type="match status" value="1"/>
</dbReference>
<dbReference type="GO" id="GO:0016301">
    <property type="term" value="F:kinase activity"/>
    <property type="evidence" value="ECO:0007669"/>
    <property type="project" value="UniProtKB-KW"/>
</dbReference>
<accession>A0A4Q7PPP7</accession>
<sequence>MSVSKTIVISCAGMGTRLGIGSTKALIDIDGKPLLIRQLELLKDYDDIRVVVGYQKERVIETVTAYRKDILFAFNHDYKHTGTGASFLIGAEHSRELVVALDGDLLVNPEDLRRVLESDEEYICGTTPSTDNPVLLQTEETASGRVVTGFSREKGEYEWTGLAQIRADRLGKGSGHVYQLLEPLLPVQMKEIRTKEIDTMDDYKHAVAWVQNGYRD</sequence>
<evidence type="ECO:0000256" key="2">
    <source>
        <dbReference type="ARBA" id="ARBA00022695"/>
    </source>
</evidence>
<dbReference type="Pfam" id="PF12804">
    <property type="entry name" value="NTP_transf_3"/>
    <property type="match status" value="1"/>
</dbReference>
<dbReference type="GO" id="GO:0016779">
    <property type="term" value="F:nucleotidyltransferase activity"/>
    <property type="evidence" value="ECO:0007669"/>
    <property type="project" value="UniProtKB-KW"/>
</dbReference>
<dbReference type="RefSeq" id="WP_130434743.1">
    <property type="nucleotide sequence ID" value="NZ_SGXF01000002.1"/>
</dbReference>
<name>A0A4Q7PPP7_9FIRM</name>
<organism evidence="4 5">
    <name type="scientific">Cuneatibacter caecimuris</name>
    <dbReference type="NCBI Taxonomy" id="1796618"/>
    <lineage>
        <taxon>Bacteria</taxon>
        <taxon>Bacillati</taxon>
        <taxon>Bacillota</taxon>
        <taxon>Clostridia</taxon>
        <taxon>Lachnospirales</taxon>
        <taxon>Lachnospiraceae</taxon>
        <taxon>Cuneatibacter</taxon>
    </lineage>
</organism>
<dbReference type="AlphaFoldDB" id="A0A4Q7PPP7"/>
<dbReference type="InterPro" id="IPR029044">
    <property type="entry name" value="Nucleotide-diphossugar_trans"/>
</dbReference>
<evidence type="ECO:0000256" key="1">
    <source>
        <dbReference type="ARBA" id="ARBA00022679"/>
    </source>
</evidence>
<dbReference type="Gene3D" id="3.90.550.10">
    <property type="entry name" value="Spore Coat Polysaccharide Biosynthesis Protein SpsA, Chain A"/>
    <property type="match status" value="1"/>
</dbReference>
<protein>
    <submittedName>
        <fullName evidence="4">Choline kinase</fullName>
    </submittedName>
</protein>
<dbReference type="Proteomes" id="UP000292927">
    <property type="component" value="Unassembled WGS sequence"/>
</dbReference>
<keyword evidence="4" id="KW-0418">Kinase</keyword>
<dbReference type="InterPro" id="IPR025877">
    <property type="entry name" value="MobA-like_NTP_Trfase"/>
</dbReference>
<keyword evidence="1" id="KW-0808">Transferase</keyword>
<reference evidence="4 5" key="1">
    <citation type="submission" date="2019-02" db="EMBL/GenBank/DDBJ databases">
        <title>Genomic Encyclopedia of Type Strains, Phase IV (KMG-IV): sequencing the most valuable type-strain genomes for metagenomic binning, comparative biology and taxonomic classification.</title>
        <authorList>
            <person name="Goeker M."/>
        </authorList>
    </citation>
    <scope>NUCLEOTIDE SEQUENCE [LARGE SCALE GENOMIC DNA]</scope>
    <source>
        <strain evidence="4 5">DSM 29486</strain>
    </source>
</reference>
<dbReference type="OrthoDB" id="9803871at2"/>
<comment type="caution">
    <text evidence="4">The sequence shown here is derived from an EMBL/GenBank/DDBJ whole genome shotgun (WGS) entry which is preliminary data.</text>
</comment>
<keyword evidence="2" id="KW-0548">Nucleotidyltransferase</keyword>
<evidence type="ECO:0000259" key="3">
    <source>
        <dbReference type="Pfam" id="PF12804"/>
    </source>
</evidence>
<keyword evidence="5" id="KW-1185">Reference proteome</keyword>
<proteinExistence type="predicted"/>
<dbReference type="PANTHER" id="PTHR43584">
    <property type="entry name" value="NUCLEOTIDYL TRANSFERASE"/>
    <property type="match status" value="1"/>
</dbReference>
<evidence type="ECO:0000313" key="4">
    <source>
        <dbReference type="EMBL" id="RZT01132.1"/>
    </source>
</evidence>
<dbReference type="EMBL" id="SGXF01000002">
    <property type="protein sequence ID" value="RZT01132.1"/>
    <property type="molecule type" value="Genomic_DNA"/>
</dbReference>
<dbReference type="InterPro" id="IPR050065">
    <property type="entry name" value="GlmU-like"/>
</dbReference>
<feature type="domain" description="MobA-like NTP transferase" evidence="3">
    <location>
        <begin position="8"/>
        <end position="136"/>
    </location>
</feature>
<dbReference type="PANTHER" id="PTHR43584:SF8">
    <property type="entry name" value="N-ACETYLMURAMATE ALPHA-1-PHOSPHATE URIDYLYLTRANSFERASE"/>
    <property type="match status" value="1"/>
</dbReference>